<dbReference type="EMBL" id="JTAI01000002">
    <property type="protein sequence ID" value="PPS98004.1"/>
    <property type="molecule type" value="Genomic_DNA"/>
</dbReference>
<evidence type="ECO:0000256" key="1">
    <source>
        <dbReference type="SAM" id="MobiDB-lite"/>
    </source>
</evidence>
<feature type="region of interest" description="Disordered" evidence="1">
    <location>
        <begin position="589"/>
        <end position="625"/>
    </location>
</feature>
<feature type="signal peptide" evidence="2">
    <location>
        <begin position="1"/>
        <end position="27"/>
    </location>
</feature>
<comment type="caution">
    <text evidence="3">The sequence shown here is derived from an EMBL/GenBank/DDBJ whole genome shotgun (WGS) entry which is preliminary data.</text>
</comment>
<proteinExistence type="predicted"/>
<accession>A0ABX5BHX9</accession>
<evidence type="ECO:0000313" key="3">
    <source>
        <dbReference type="EMBL" id="PPS98004.1"/>
    </source>
</evidence>
<feature type="compositionally biased region" description="Acidic residues" evidence="1">
    <location>
        <begin position="600"/>
        <end position="625"/>
    </location>
</feature>
<feature type="chain" id="PRO_5046208114" evidence="2">
    <location>
        <begin position="28"/>
        <end position="625"/>
    </location>
</feature>
<organism evidence="3 4">
    <name type="scientific">Cryptosporidium hominis</name>
    <dbReference type="NCBI Taxonomy" id="237895"/>
    <lineage>
        <taxon>Eukaryota</taxon>
        <taxon>Sar</taxon>
        <taxon>Alveolata</taxon>
        <taxon>Apicomplexa</taxon>
        <taxon>Conoidasida</taxon>
        <taxon>Coccidia</taxon>
        <taxon>Eucoccidiorida</taxon>
        <taxon>Eimeriorina</taxon>
        <taxon>Cryptosporidiidae</taxon>
        <taxon>Cryptosporidium</taxon>
    </lineage>
</organism>
<evidence type="ECO:0000256" key="2">
    <source>
        <dbReference type="SAM" id="SignalP"/>
    </source>
</evidence>
<protein>
    <submittedName>
        <fullName evidence="3">Secreted Protein (WYLE family)</fullName>
    </submittedName>
</protein>
<reference evidence="3 4" key="2">
    <citation type="submission" date="2017-10" db="EMBL/GenBank/DDBJ databases">
        <title>Consistent, comparative and evidence-based genome annotation and re-annotation for the closely-related species, Cryptosporidium parvum, C. hominis and C. tyzzeri.</title>
        <authorList>
            <person name="Baptista R.P."/>
            <person name="Li Y."/>
            <person name="Sateriale A."/>
            <person name="Striepen B."/>
            <person name="Kissinger J.C."/>
        </authorList>
    </citation>
    <scope>NUCLEOTIDE SEQUENCE [LARGE SCALE GENOMIC DNA]</scope>
    <source>
        <strain evidence="3">30976</strain>
    </source>
</reference>
<keyword evidence="2" id="KW-0732">Signal</keyword>
<reference evidence="3 4" key="1">
    <citation type="submission" date="2014-11" db="EMBL/GenBank/DDBJ databases">
        <title>Comparative genomic analysis of Cryptosporidium hominis reveals occurrence of genetic recombination in virulent subtypes.</title>
        <authorList>
            <person name="Guo Y."/>
            <person name="Tang K."/>
            <person name="Frace M."/>
            <person name="Li N."/>
            <person name="Roellig D.M."/>
            <person name="Sammons S."/>
            <person name="Knipe K."/>
            <person name="Rowe L."/>
            <person name="Feng Y."/>
            <person name="Xiao L."/>
        </authorList>
    </citation>
    <scope>NUCLEOTIDE SEQUENCE [LARGE SCALE GENOMIC DNA]</scope>
    <source>
        <strain evidence="3">30976</strain>
    </source>
</reference>
<dbReference type="Proteomes" id="UP001429100">
    <property type="component" value="Unassembled WGS sequence"/>
</dbReference>
<sequence>MMSSIILNILKTLIIFVLINIIGSDSGAVSNPTKQQNKFTKLNQVFKRKNKQYYAISKDGSLIFPALKAISCKNIPLLKNVNSFNNEYDEDILNRSHVYIIKNGEVPGWDGMKIPIHYSSEYSKLRLKPPEKSKSISIFPPVVAERFMLFALEECLLPSKFFIQVAFCTFDAIYPFLEGVPSGEVMQDIVGAAMYSVNKIGDDFSFDTKYCRKAIAMIPDSRINLEVDSKCNDISLCMHQDHFPQLSRSLSVFTLDQLIEKSFILHGLEYQLRVRKLIQSILWKIIKFAHKSNIKRENMNPNRLFSIIRAYVLTLYIRHSSQIIPGWYLNKFPSAKNSLSFVYVKNEDYTEQSAYINYCARKLKWWLDAFQPIVSPIFPNMDTKDEVSRSACFQAGRAGFVSNEEFDFSNMIEEGTESVDLLNLQLPIILKKSEEEIKYIRNNNLRKAQENRKWTSCHESYPYSLNGRMFRETIHEKDKLNLQNLAQEGEVSQDKDTLLDEVKDLLRRKKNGDELSIKYENIFDTNNKESNKKTSFSPVEFIAQLKQDNIDLESRDVNTSNISYKPSRSIIGDQLIQPQSTHFLKQGVYGNAMDDTNSGFEEDEIEEFEDEDEFESENDNDYSTK</sequence>
<evidence type="ECO:0000313" key="4">
    <source>
        <dbReference type="Proteomes" id="UP001429100"/>
    </source>
</evidence>
<name>A0ABX5BHX9_CRYHO</name>
<keyword evidence="4" id="KW-1185">Reference proteome</keyword>
<gene>
    <name evidence="3" type="ORF">GY17_00000800</name>
</gene>